<evidence type="ECO:0000313" key="3">
    <source>
        <dbReference type="Proteomes" id="UP000323632"/>
    </source>
</evidence>
<protein>
    <recommendedName>
        <fullName evidence="4">Lipocalin-like domain-containing protein</fullName>
    </recommendedName>
</protein>
<accession>A0A5M6CM20</accession>
<dbReference type="RefSeq" id="WP_150030841.1">
    <property type="nucleotide sequence ID" value="NZ_VWSH01000001.1"/>
</dbReference>
<name>A0A5M6CM20_9BACT</name>
<feature type="signal peptide" evidence="1">
    <location>
        <begin position="1"/>
        <end position="19"/>
    </location>
</feature>
<dbReference type="Proteomes" id="UP000323632">
    <property type="component" value="Unassembled WGS sequence"/>
</dbReference>
<organism evidence="2 3">
    <name type="scientific">Taibaiella lutea</name>
    <dbReference type="NCBI Taxonomy" id="2608001"/>
    <lineage>
        <taxon>Bacteria</taxon>
        <taxon>Pseudomonadati</taxon>
        <taxon>Bacteroidota</taxon>
        <taxon>Chitinophagia</taxon>
        <taxon>Chitinophagales</taxon>
        <taxon>Chitinophagaceae</taxon>
        <taxon>Taibaiella</taxon>
    </lineage>
</organism>
<evidence type="ECO:0000313" key="2">
    <source>
        <dbReference type="EMBL" id="KAA5536268.1"/>
    </source>
</evidence>
<dbReference type="AlphaFoldDB" id="A0A5M6CM20"/>
<dbReference type="EMBL" id="VWSH01000001">
    <property type="protein sequence ID" value="KAA5536268.1"/>
    <property type="molecule type" value="Genomic_DNA"/>
</dbReference>
<evidence type="ECO:0008006" key="4">
    <source>
        <dbReference type="Google" id="ProtNLM"/>
    </source>
</evidence>
<proteinExistence type="predicted"/>
<reference evidence="2 3" key="1">
    <citation type="submission" date="2019-09" db="EMBL/GenBank/DDBJ databases">
        <title>Genome sequence and assembly of Taibaiella sp.</title>
        <authorList>
            <person name="Chhetri G."/>
        </authorList>
    </citation>
    <scope>NUCLEOTIDE SEQUENCE [LARGE SCALE GENOMIC DNA]</scope>
    <source>
        <strain evidence="2 3">KVB11</strain>
    </source>
</reference>
<evidence type="ECO:0000256" key="1">
    <source>
        <dbReference type="SAM" id="SignalP"/>
    </source>
</evidence>
<keyword evidence="1" id="KW-0732">Signal</keyword>
<keyword evidence="3" id="KW-1185">Reference proteome</keyword>
<gene>
    <name evidence="2" type="ORF">F0919_00965</name>
</gene>
<comment type="caution">
    <text evidence="2">The sequence shown here is derived from an EMBL/GenBank/DDBJ whole genome shotgun (WGS) entry which is preliminary data.</text>
</comment>
<sequence>MFFKRTTLFILFLPLFLNAQENYSNRWKEISRTDRKDKSVAYTDTMRINNVTKESLKMRRGSFEYSGTISNDLLEVGEEQYQIIKQDEKEIRIGDEDYIHIFARESKDLSAADATAAINERTLPLKPVSSIDTFLLKGEWQAYSRKRKDGPGKINYKELIKTLSFHPDLTMNNYGIVTINNGISMFPIRALKGSDIIISDDNNKEHRIIVWKLTKDELIVEDDSGILYYMKQF</sequence>
<feature type="chain" id="PRO_5024439329" description="Lipocalin-like domain-containing protein" evidence="1">
    <location>
        <begin position="20"/>
        <end position="233"/>
    </location>
</feature>